<feature type="non-terminal residue" evidence="2">
    <location>
        <position position="1"/>
    </location>
</feature>
<feature type="region of interest" description="Disordered" evidence="1">
    <location>
        <begin position="251"/>
        <end position="276"/>
    </location>
</feature>
<dbReference type="GO" id="GO:0001164">
    <property type="term" value="F:RNA polymerase I core promoter sequence-specific DNA binding"/>
    <property type="evidence" value="ECO:0007669"/>
    <property type="project" value="TreeGrafter"/>
</dbReference>
<dbReference type="GO" id="GO:0017025">
    <property type="term" value="F:TBP-class protein binding"/>
    <property type="evidence" value="ECO:0007669"/>
    <property type="project" value="TreeGrafter"/>
</dbReference>
<evidence type="ECO:0000313" key="3">
    <source>
        <dbReference type="Proteomes" id="UP000319663"/>
    </source>
</evidence>
<dbReference type="AlphaFoldDB" id="A0A507QQD9"/>
<dbReference type="STRING" id="5098.A0A507QQD9"/>
<dbReference type="PANTHER" id="PTHR28244">
    <property type="entry name" value="RNA POLYMERASE I-SPECIFIC TRANSCRIPTION INITIATION FACTOR RRN11"/>
    <property type="match status" value="1"/>
</dbReference>
<name>A0A507QQD9_MONPU</name>
<evidence type="ECO:0000313" key="2">
    <source>
        <dbReference type="EMBL" id="TQB70679.1"/>
    </source>
</evidence>
<dbReference type="InterPro" id="IPR053029">
    <property type="entry name" value="RNA_pol_I-specific_init_factor"/>
</dbReference>
<protein>
    <submittedName>
        <fullName evidence="2">Uncharacterized protein</fullName>
    </submittedName>
</protein>
<accession>A0A507QQD9</accession>
<organism evidence="2 3">
    <name type="scientific">Monascus purpureus</name>
    <name type="common">Red mold</name>
    <name type="synonym">Monascus anka</name>
    <dbReference type="NCBI Taxonomy" id="5098"/>
    <lineage>
        <taxon>Eukaryota</taxon>
        <taxon>Fungi</taxon>
        <taxon>Dikarya</taxon>
        <taxon>Ascomycota</taxon>
        <taxon>Pezizomycotina</taxon>
        <taxon>Eurotiomycetes</taxon>
        <taxon>Eurotiomycetidae</taxon>
        <taxon>Eurotiales</taxon>
        <taxon>Aspergillaceae</taxon>
        <taxon>Monascus</taxon>
    </lineage>
</organism>
<sequence length="276" mass="31592">EFGGKPIDVRNEGRWGIGAEILLRRGHRISHNTPGSGSLGNLHHGTADASGLCFTRAGFEDAKRYYERLIIQHPFRKAAPDAISSLHFYPAMFGIWIYVVQEECNAARKDIQCRLGESEWFSEDEETGSEFEDQHGERPRRRGLLAEVDDKERDQAQQIAARMDEILSSPPYSDSQELLELRAMVSLWVSDLLISSLPQEELDLPNADYDNDLKVREGFPGLTLAWREQRLAMEQREAELQKSRKFFERARQRGRSMTSTLENFRIDDPNSPNPSL</sequence>
<keyword evidence="3" id="KW-1185">Reference proteome</keyword>
<dbReference type="Proteomes" id="UP000319663">
    <property type="component" value="Unassembled WGS sequence"/>
</dbReference>
<dbReference type="GO" id="GO:0042790">
    <property type="term" value="P:nucleolar large rRNA transcription by RNA polymerase I"/>
    <property type="evidence" value="ECO:0007669"/>
    <property type="project" value="TreeGrafter"/>
</dbReference>
<dbReference type="EMBL" id="VIFY01000098">
    <property type="protein sequence ID" value="TQB70679.1"/>
    <property type="molecule type" value="Genomic_DNA"/>
</dbReference>
<proteinExistence type="predicted"/>
<dbReference type="PANTHER" id="PTHR28244:SF1">
    <property type="entry name" value="RNA POLYMERASE I-SPECIFIC TRANSCRIPTION INITIATION FACTOR RRN11"/>
    <property type="match status" value="1"/>
</dbReference>
<comment type="caution">
    <text evidence="2">The sequence shown here is derived from an EMBL/GenBank/DDBJ whole genome shotgun (WGS) entry which is preliminary data.</text>
</comment>
<reference evidence="2 3" key="1">
    <citation type="submission" date="2019-06" db="EMBL/GenBank/DDBJ databases">
        <title>Wine fermentation using esterase from Monascus purpureus.</title>
        <authorList>
            <person name="Geng C."/>
            <person name="Zhang Y."/>
        </authorList>
    </citation>
    <scope>NUCLEOTIDE SEQUENCE [LARGE SCALE GENOMIC DNA]</scope>
    <source>
        <strain evidence="2">HQ1</strain>
    </source>
</reference>
<dbReference type="GO" id="GO:0070860">
    <property type="term" value="C:RNA polymerase I core factor complex"/>
    <property type="evidence" value="ECO:0007669"/>
    <property type="project" value="TreeGrafter"/>
</dbReference>
<evidence type="ECO:0000256" key="1">
    <source>
        <dbReference type="SAM" id="MobiDB-lite"/>
    </source>
</evidence>
<gene>
    <name evidence="2" type="ORF">MPDQ_008157</name>
</gene>